<comment type="caution">
    <text evidence="2">The sequence shown here is derived from an EMBL/GenBank/DDBJ whole genome shotgun (WGS) entry which is preliminary data.</text>
</comment>
<sequence length="114" mass="13542">MQILNMEEEHLPFHLRIAEYDVDERGEPSTEPWRDPSEEALRDPSRDPSEKSTVERRSLGRRSVERRSLRRRSVGEEERTCAVCTKSHSQLPQQREREEEDTRNEKLFPKSILP</sequence>
<dbReference type="Proteomes" id="UP000886595">
    <property type="component" value="Unassembled WGS sequence"/>
</dbReference>
<feature type="compositionally biased region" description="Basic and acidic residues" evidence="1">
    <location>
        <begin position="20"/>
        <end position="80"/>
    </location>
</feature>
<protein>
    <submittedName>
        <fullName evidence="2">Uncharacterized protein</fullName>
    </submittedName>
</protein>
<keyword evidence="3" id="KW-1185">Reference proteome</keyword>
<evidence type="ECO:0000256" key="1">
    <source>
        <dbReference type="SAM" id="MobiDB-lite"/>
    </source>
</evidence>
<accession>A0A8X7W387</accession>
<dbReference type="OrthoDB" id="10395803at2759"/>
<proteinExistence type="predicted"/>
<feature type="region of interest" description="Disordered" evidence="1">
    <location>
        <begin position="20"/>
        <end position="114"/>
    </location>
</feature>
<gene>
    <name evidence="2" type="ORF">Bca52824_015492</name>
</gene>
<evidence type="ECO:0000313" key="3">
    <source>
        <dbReference type="Proteomes" id="UP000886595"/>
    </source>
</evidence>
<reference evidence="2 3" key="1">
    <citation type="submission" date="2020-02" db="EMBL/GenBank/DDBJ databases">
        <authorList>
            <person name="Ma Q."/>
            <person name="Huang Y."/>
            <person name="Song X."/>
            <person name="Pei D."/>
        </authorList>
    </citation>
    <scope>NUCLEOTIDE SEQUENCE [LARGE SCALE GENOMIC DNA]</scope>
    <source>
        <strain evidence="2">Sxm20200214</strain>
        <tissue evidence="2">Leaf</tissue>
    </source>
</reference>
<dbReference type="EMBL" id="JAAMPC010000003">
    <property type="protein sequence ID" value="KAG2322279.1"/>
    <property type="molecule type" value="Genomic_DNA"/>
</dbReference>
<evidence type="ECO:0000313" key="2">
    <source>
        <dbReference type="EMBL" id="KAG2322279.1"/>
    </source>
</evidence>
<dbReference type="AlphaFoldDB" id="A0A8X7W387"/>
<name>A0A8X7W387_BRACI</name>
<organism evidence="2 3">
    <name type="scientific">Brassica carinata</name>
    <name type="common">Ethiopian mustard</name>
    <name type="synonym">Abyssinian cabbage</name>
    <dbReference type="NCBI Taxonomy" id="52824"/>
    <lineage>
        <taxon>Eukaryota</taxon>
        <taxon>Viridiplantae</taxon>
        <taxon>Streptophyta</taxon>
        <taxon>Embryophyta</taxon>
        <taxon>Tracheophyta</taxon>
        <taxon>Spermatophyta</taxon>
        <taxon>Magnoliopsida</taxon>
        <taxon>eudicotyledons</taxon>
        <taxon>Gunneridae</taxon>
        <taxon>Pentapetalae</taxon>
        <taxon>rosids</taxon>
        <taxon>malvids</taxon>
        <taxon>Brassicales</taxon>
        <taxon>Brassicaceae</taxon>
        <taxon>Brassiceae</taxon>
        <taxon>Brassica</taxon>
    </lineage>
</organism>